<proteinExistence type="predicted"/>
<protein>
    <submittedName>
        <fullName evidence="2">Uncharacterized protein</fullName>
    </submittedName>
</protein>
<keyword evidence="1" id="KW-0812">Transmembrane</keyword>
<feature type="transmembrane region" description="Helical" evidence="1">
    <location>
        <begin position="6"/>
        <end position="26"/>
    </location>
</feature>
<keyword evidence="1" id="KW-1133">Transmembrane helix</keyword>
<evidence type="ECO:0000256" key="1">
    <source>
        <dbReference type="SAM" id="Phobius"/>
    </source>
</evidence>
<evidence type="ECO:0000313" key="2">
    <source>
        <dbReference type="EMBL" id="QHT19297.1"/>
    </source>
</evidence>
<sequence length="66" mass="7513">MDWKAVLWNIVFAILISWTGGLGILITRIAKGKWSNVAWSYVPIFWLPVFFSWPVAIAALVGMFDK</sequence>
<feature type="transmembrane region" description="Helical" evidence="1">
    <location>
        <begin position="38"/>
        <end position="64"/>
    </location>
</feature>
<dbReference type="EMBL" id="MN739664">
    <property type="protein sequence ID" value="QHT19297.1"/>
    <property type="molecule type" value="Genomic_DNA"/>
</dbReference>
<accession>A0A6C0DRI8</accession>
<dbReference type="AlphaFoldDB" id="A0A6C0DRI8"/>
<organism evidence="2">
    <name type="scientific">viral metagenome</name>
    <dbReference type="NCBI Taxonomy" id="1070528"/>
    <lineage>
        <taxon>unclassified sequences</taxon>
        <taxon>metagenomes</taxon>
        <taxon>organismal metagenomes</taxon>
    </lineage>
</organism>
<keyword evidence="1" id="KW-0472">Membrane</keyword>
<reference evidence="2" key="1">
    <citation type="journal article" date="2020" name="Nature">
        <title>Giant virus diversity and host interactions through global metagenomics.</title>
        <authorList>
            <person name="Schulz F."/>
            <person name="Roux S."/>
            <person name="Paez-Espino D."/>
            <person name="Jungbluth S."/>
            <person name="Walsh D.A."/>
            <person name="Denef V.J."/>
            <person name="McMahon K.D."/>
            <person name="Konstantinidis K.T."/>
            <person name="Eloe-Fadrosh E.A."/>
            <person name="Kyrpides N.C."/>
            <person name="Woyke T."/>
        </authorList>
    </citation>
    <scope>NUCLEOTIDE SEQUENCE</scope>
    <source>
        <strain evidence="2">GVMAG-M-3300023174-57</strain>
    </source>
</reference>
<name>A0A6C0DRI8_9ZZZZ</name>